<organism evidence="3 4">
    <name type="scientific">Brevundimonas diminuta 3F5N</name>
    <dbReference type="NCBI Taxonomy" id="1255603"/>
    <lineage>
        <taxon>Bacteria</taxon>
        <taxon>Pseudomonadati</taxon>
        <taxon>Pseudomonadota</taxon>
        <taxon>Alphaproteobacteria</taxon>
        <taxon>Caulobacterales</taxon>
        <taxon>Caulobacteraceae</taxon>
        <taxon>Brevundimonas</taxon>
    </lineage>
</organism>
<dbReference type="EMBL" id="FUIE01000044">
    <property type="protein sequence ID" value="SJM61251.1"/>
    <property type="molecule type" value="Genomic_DNA"/>
</dbReference>
<gene>
    <name evidence="3" type="ORF">FM111_08165</name>
</gene>
<dbReference type="SMART" id="SM00530">
    <property type="entry name" value="HTH_XRE"/>
    <property type="match status" value="1"/>
</dbReference>
<evidence type="ECO:0000313" key="3">
    <source>
        <dbReference type="EMBL" id="SJM61251.1"/>
    </source>
</evidence>
<dbReference type="PANTHER" id="PTHR46797">
    <property type="entry name" value="HTH-TYPE TRANSCRIPTIONAL REGULATOR"/>
    <property type="match status" value="1"/>
</dbReference>
<dbReference type="InterPro" id="IPR013096">
    <property type="entry name" value="Cupin_2"/>
</dbReference>
<proteinExistence type="predicted"/>
<dbReference type="InterPro" id="IPR010982">
    <property type="entry name" value="Lambda_DNA-bd_dom_sf"/>
</dbReference>
<dbReference type="GO" id="GO:0005829">
    <property type="term" value="C:cytosol"/>
    <property type="evidence" value="ECO:0007669"/>
    <property type="project" value="TreeGrafter"/>
</dbReference>
<dbReference type="Proteomes" id="UP000195766">
    <property type="component" value="Unassembled WGS sequence"/>
</dbReference>
<dbReference type="CDD" id="cd00093">
    <property type="entry name" value="HTH_XRE"/>
    <property type="match status" value="1"/>
</dbReference>
<feature type="domain" description="HTH cro/C1-type" evidence="2">
    <location>
        <begin position="29"/>
        <end position="83"/>
    </location>
</feature>
<dbReference type="GO" id="GO:0003700">
    <property type="term" value="F:DNA-binding transcription factor activity"/>
    <property type="evidence" value="ECO:0007669"/>
    <property type="project" value="TreeGrafter"/>
</dbReference>
<dbReference type="OrthoDB" id="9805356at2"/>
<dbReference type="RefSeq" id="WP_087140490.1">
    <property type="nucleotide sequence ID" value="NZ_FUIE01000044.1"/>
</dbReference>
<evidence type="ECO:0000259" key="2">
    <source>
        <dbReference type="PROSITE" id="PS50943"/>
    </source>
</evidence>
<dbReference type="InterPro" id="IPR050807">
    <property type="entry name" value="TransReg_Diox_bact_type"/>
</dbReference>
<dbReference type="Pfam" id="PF07883">
    <property type="entry name" value="Cupin_2"/>
    <property type="match status" value="1"/>
</dbReference>
<keyword evidence="1" id="KW-0238">DNA-binding</keyword>
<evidence type="ECO:0000313" key="4">
    <source>
        <dbReference type="Proteomes" id="UP000195766"/>
    </source>
</evidence>
<evidence type="ECO:0000256" key="1">
    <source>
        <dbReference type="ARBA" id="ARBA00023125"/>
    </source>
</evidence>
<sequence>MTTHRDKSSAFLKFETRSQTRKLPIGDRIKARRKALGLTLQELATRSGLSAPFISQAERNLTTPSVWSLMSLAKGLEVEVSHFMEWPQTNQIVFRASAPKTVDIDSVVGYVDLSSELPDRKMDAVLVRIPPGFAFPPDSHNGEIFRYVIKGTLTAVAGDVEARLGPGDGMHFDGRVIHFVRNDSDEEVLLLYVGTPAFLREDSAP</sequence>
<dbReference type="CDD" id="cd02209">
    <property type="entry name" value="cupin_XRE_C"/>
    <property type="match status" value="1"/>
</dbReference>
<dbReference type="GO" id="GO:0003677">
    <property type="term" value="F:DNA binding"/>
    <property type="evidence" value="ECO:0007669"/>
    <property type="project" value="UniProtKB-KW"/>
</dbReference>
<dbReference type="SUPFAM" id="SSF51182">
    <property type="entry name" value="RmlC-like cupins"/>
    <property type="match status" value="1"/>
</dbReference>
<dbReference type="AlphaFoldDB" id="A0A1R4FZH7"/>
<dbReference type="InterPro" id="IPR001387">
    <property type="entry name" value="Cro/C1-type_HTH"/>
</dbReference>
<dbReference type="Pfam" id="PF01381">
    <property type="entry name" value="HTH_3"/>
    <property type="match status" value="1"/>
</dbReference>
<protein>
    <submittedName>
        <fullName evidence="3">Transcriptional regulator, XRE family</fullName>
    </submittedName>
</protein>
<dbReference type="Gene3D" id="1.10.260.40">
    <property type="entry name" value="lambda repressor-like DNA-binding domains"/>
    <property type="match status" value="1"/>
</dbReference>
<reference evidence="3 4" key="1">
    <citation type="submission" date="2017-02" db="EMBL/GenBank/DDBJ databases">
        <authorList>
            <person name="Peterson S.W."/>
        </authorList>
    </citation>
    <scope>NUCLEOTIDE SEQUENCE [LARGE SCALE GENOMIC DNA]</scope>
    <source>
        <strain evidence="3 4">3F5N</strain>
    </source>
</reference>
<dbReference type="SUPFAM" id="SSF47413">
    <property type="entry name" value="lambda repressor-like DNA-binding domains"/>
    <property type="match status" value="1"/>
</dbReference>
<dbReference type="PANTHER" id="PTHR46797:SF1">
    <property type="entry name" value="METHYLPHOSPHONATE SYNTHASE"/>
    <property type="match status" value="1"/>
</dbReference>
<accession>A0A1R4FZH7</accession>
<name>A0A1R4FZH7_BREDI</name>
<dbReference type="InterPro" id="IPR011051">
    <property type="entry name" value="RmlC_Cupin_sf"/>
</dbReference>
<dbReference type="PROSITE" id="PS50943">
    <property type="entry name" value="HTH_CROC1"/>
    <property type="match status" value="1"/>
</dbReference>
<dbReference type="Gene3D" id="2.60.120.10">
    <property type="entry name" value="Jelly Rolls"/>
    <property type="match status" value="1"/>
</dbReference>
<dbReference type="InterPro" id="IPR014710">
    <property type="entry name" value="RmlC-like_jellyroll"/>
</dbReference>